<dbReference type="SUPFAM" id="SSF46785">
    <property type="entry name" value="Winged helix' DNA-binding domain"/>
    <property type="match status" value="1"/>
</dbReference>
<dbReference type="OrthoDB" id="9785974at2"/>
<dbReference type="SUPFAM" id="SSF53850">
    <property type="entry name" value="Periplasmic binding protein-like II"/>
    <property type="match status" value="1"/>
</dbReference>
<dbReference type="Gene3D" id="3.40.190.290">
    <property type="match status" value="1"/>
</dbReference>
<protein>
    <recommendedName>
        <fullName evidence="5">HTH lysR-type domain-containing protein</fullName>
    </recommendedName>
</protein>
<dbReference type="InterPro" id="IPR036390">
    <property type="entry name" value="WH_DNA-bd_sf"/>
</dbReference>
<organism evidence="6 7">
    <name type="scientific">Pseudomonas caspiana</name>
    <dbReference type="NCBI Taxonomy" id="1451454"/>
    <lineage>
        <taxon>Bacteria</taxon>
        <taxon>Pseudomonadati</taxon>
        <taxon>Pseudomonadota</taxon>
        <taxon>Gammaproteobacteria</taxon>
        <taxon>Pseudomonadales</taxon>
        <taxon>Pseudomonadaceae</taxon>
        <taxon>Pseudomonas</taxon>
    </lineage>
</organism>
<reference evidence="6 7" key="1">
    <citation type="journal article" date="2017" name="Syst. Appl. Microbiol.">
        <title>Pseudomonas caspiana sp. nov., a citrus pathogen in the Pseudomonas syringae phylogenetic group.</title>
        <authorList>
            <person name="Busquets A."/>
            <person name="Gomila M."/>
            <person name="Beiki F."/>
            <person name="Mulet M."/>
            <person name="Rahimian H."/>
            <person name="Garcia-Valdes E."/>
            <person name="Lalucat J."/>
        </authorList>
    </citation>
    <scope>NUCLEOTIDE SEQUENCE [LARGE SCALE GENOMIC DNA]</scope>
    <source>
        <strain evidence="6 7">FBF102</strain>
    </source>
</reference>
<dbReference type="PANTHER" id="PTHR30419">
    <property type="entry name" value="HTH-TYPE TRANSCRIPTIONAL REGULATOR YBHD"/>
    <property type="match status" value="1"/>
</dbReference>
<evidence type="ECO:0000256" key="2">
    <source>
        <dbReference type="ARBA" id="ARBA00023015"/>
    </source>
</evidence>
<dbReference type="EMBL" id="LOHF01000001">
    <property type="protein sequence ID" value="OUM75843.1"/>
    <property type="molecule type" value="Genomic_DNA"/>
</dbReference>
<dbReference type="Proteomes" id="UP000195440">
    <property type="component" value="Unassembled WGS sequence"/>
</dbReference>
<dbReference type="FunFam" id="1.10.10.10:FF:000001">
    <property type="entry name" value="LysR family transcriptional regulator"/>
    <property type="match status" value="1"/>
</dbReference>
<feature type="domain" description="HTH lysR-type" evidence="5">
    <location>
        <begin position="4"/>
        <end position="61"/>
    </location>
</feature>
<dbReference type="InterPro" id="IPR005119">
    <property type="entry name" value="LysR_subst-bd"/>
</dbReference>
<dbReference type="InterPro" id="IPR036388">
    <property type="entry name" value="WH-like_DNA-bd_sf"/>
</dbReference>
<accession>A0A1Y3PE15</accession>
<dbReference type="AlphaFoldDB" id="A0A1Y3PE15"/>
<gene>
    <name evidence="6" type="ORF">AUC60_01700</name>
</gene>
<dbReference type="Gene3D" id="1.10.10.10">
    <property type="entry name" value="Winged helix-like DNA-binding domain superfamily/Winged helix DNA-binding domain"/>
    <property type="match status" value="1"/>
</dbReference>
<keyword evidence="3" id="KW-0238">DNA-binding</keyword>
<dbReference type="InterPro" id="IPR000847">
    <property type="entry name" value="LysR_HTH_N"/>
</dbReference>
<evidence type="ECO:0000313" key="6">
    <source>
        <dbReference type="EMBL" id="OUM75843.1"/>
    </source>
</evidence>
<sequence>MRDLDTRTARIFLAVAEEGSIAKAAVREHIVASAVSKRLKELEQALDVTLVERSQQGIRLTPAGEAMAHHARQVIRALDLMRVEMSEYGQGIRGVVRVRVSASALSVGLPQQIQEFLKQHQDIRLDLEELETPLIVREVAEGRADVGVCPGLFFDDRLEVFPFADYQLSIVVPEGHALSHEASVYYEQTLMYDHVEQPRTTALAQLVDYAAKQSSLLKTVRIRVRGFDAVCRMIGLGMGVGIVPSFLAEAYGATYGLAFVPLLDSWAKPKICVICHQHETLSPAASAFLQYLKLI</sequence>
<comment type="caution">
    <text evidence="6">The sequence shown here is derived from an EMBL/GenBank/DDBJ whole genome shotgun (WGS) entry which is preliminary data.</text>
</comment>
<dbReference type="PROSITE" id="PS50931">
    <property type="entry name" value="HTH_LYSR"/>
    <property type="match status" value="1"/>
</dbReference>
<dbReference type="InterPro" id="IPR050950">
    <property type="entry name" value="HTH-type_LysR_regulators"/>
</dbReference>
<comment type="similarity">
    <text evidence="1">Belongs to the LysR transcriptional regulatory family.</text>
</comment>
<keyword evidence="4" id="KW-0804">Transcription</keyword>
<dbReference type="GO" id="GO:0003677">
    <property type="term" value="F:DNA binding"/>
    <property type="evidence" value="ECO:0007669"/>
    <property type="project" value="UniProtKB-KW"/>
</dbReference>
<evidence type="ECO:0000259" key="5">
    <source>
        <dbReference type="PROSITE" id="PS50931"/>
    </source>
</evidence>
<dbReference type="Pfam" id="PF00126">
    <property type="entry name" value="HTH_1"/>
    <property type="match status" value="1"/>
</dbReference>
<dbReference type="GO" id="GO:0003700">
    <property type="term" value="F:DNA-binding transcription factor activity"/>
    <property type="evidence" value="ECO:0007669"/>
    <property type="project" value="InterPro"/>
</dbReference>
<proteinExistence type="inferred from homology"/>
<evidence type="ECO:0000256" key="4">
    <source>
        <dbReference type="ARBA" id="ARBA00023163"/>
    </source>
</evidence>
<evidence type="ECO:0000256" key="3">
    <source>
        <dbReference type="ARBA" id="ARBA00023125"/>
    </source>
</evidence>
<dbReference type="Pfam" id="PF03466">
    <property type="entry name" value="LysR_substrate"/>
    <property type="match status" value="1"/>
</dbReference>
<evidence type="ECO:0000256" key="1">
    <source>
        <dbReference type="ARBA" id="ARBA00009437"/>
    </source>
</evidence>
<dbReference type="GO" id="GO:0005829">
    <property type="term" value="C:cytosol"/>
    <property type="evidence" value="ECO:0007669"/>
    <property type="project" value="TreeGrafter"/>
</dbReference>
<keyword evidence="2" id="KW-0805">Transcription regulation</keyword>
<dbReference type="PANTHER" id="PTHR30419:SF2">
    <property type="entry name" value="LYSR FAMILY TRANSCRIPTIONAL REGULATOR"/>
    <property type="match status" value="1"/>
</dbReference>
<dbReference type="RefSeq" id="WP_087264352.1">
    <property type="nucleotide sequence ID" value="NZ_JBJGBV010000001.1"/>
</dbReference>
<name>A0A1Y3PE15_9PSED</name>
<keyword evidence="7" id="KW-1185">Reference proteome</keyword>
<evidence type="ECO:0000313" key="7">
    <source>
        <dbReference type="Proteomes" id="UP000195440"/>
    </source>
</evidence>